<dbReference type="PROSITE" id="PS00523">
    <property type="entry name" value="SULFATASE_1"/>
    <property type="match status" value="1"/>
</dbReference>
<gene>
    <name evidence="5" type="ORF">BRSU_2355</name>
</gene>
<dbReference type="EMBL" id="CVLB01000002">
    <property type="protein sequence ID" value="CRF34949.1"/>
    <property type="molecule type" value="Genomic_DNA"/>
</dbReference>
<dbReference type="CDD" id="cd16027">
    <property type="entry name" value="SGSH"/>
    <property type="match status" value="1"/>
</dbReference>
<dbReference type="InterPro" id="IPR000917">
    <property type="entry name" value="Sulfatase_N"/>
</dbReference>
<dbReference type="Gene3D" id="3.40.720.10">
    <property type="entry name" value="Alkaline Phosphatase, subunit A"/>
    <property type="match status" value="1"/>
</dbReference>
<dbReference type="PANTHER" id="PTHR45953:SF1">
    <property type="entry name" value="IDURONATE 2-SULFATASE"/>
    <property type="match status" value="1"/>
</dbReference>
<proteinExistence type="inferred from homology"/>
<evidence type="ECO:0000256" key="3">
    <source>
        <dbReference type="ARBA" id="ARBA00022801"/>
    </source>
</evidence>
<dbReference type="RefSeq" id="WP_048595583.1">
    <property type="nucleotide sequence ID" value="NZ_CVLB01000002.1"/>
</dbReference>
<evidence type="ECO:0000313" key="5">
    <source>
        <dbReference type="EMBL" id="CRF34949.1"/>
    </source>
</evidence>
<keyword evidence="3" id="KW-0378">Hydrolase</keyword>
<evidence type="ECO:0000313" key="6">
    <source>
        <dbReference type="Proteomes" id="UP000043763"/>
    </source>
</evidence>
<protein>
    <recommendedName>
        <fullName evidence="4">Sulfatase N-terminal domain-containing protein</fullName>
    </recommendedName>
</protein>
<evidence type="ECO:0000256" key="1">
    <source>
        <dbReference type="ARBA" id="ARBA00008779"/>
    </source>
</evidence>
<feature type="domain" description="Sulfatase N-terminal" evidence="4">
    <location>
        <begin position="2"/>
        <end position="290"/>
    </location>
</feature>
<dbReference type="InterPro" id="IPR024607">
    <property type="entry name" value="Sulfatase_CS"/>
</dbReference>
<dbReference type="InterPro" id="IPR017850">
    <property type="entry name" value="Alkaline_phosphatase_core_sf"/>
</dbReference>
<dbReference type="Pfam" id="PF00884">
    <property type="entry name" value="Sulfatase"/>
    <property type="match status" value="1"/>
</dbReference>
<organism evidence="5 6">
    <name type="scientific">Brachyspira suanatina</name>
    <dbReference type="NCBI Taxonomy" id="381802"/>
    <lineage>
        <taxon>Bacteria</taxon>
        <taxon>Pseudomonadati</taxon>
        <taxon>Spirochaetota</taxon>
        <taxon>Spirochaetia</taxon>
        <taxon>Brachyspirales</taxon>
        <taxon>Brachyspiraceae</taxon>
        <taxon>Brachyspira</taxon>
    </lineage>
</organism>
<dbReference type="GO" id="GO:0046872">
    <property type="term" value="F:metal ion binding"/>
    <property type="evidence" value="ECO:0007669"/>
    <property type="project" value="UniProtKB-KW"/>
</dbReference>
<dbReference type="GO" id="GO:0005737">
    <property type="term" value="C:cytoplasm"/>
    <property type="evidence" value="ECO:0007669"/>
    <property type="project" value="TreeGrafter"/>
</dbReference>
<dbReference type="SUPFAM" id="SSF53649">
    <property type="entry name" value="Alkaline phosphatase-like"/>
    <property type="match status" value="1"/>
</dbReference>
<dbReference type="AlphaFoldDB" id="A0A0G4K9N4"/>
<dbReference type="OrthoDB" id="312425at2"/>
<accession>A0A0G4K9N4</accession>
<dbReference type="Proteomes" id="UP000043763">
    <property type="component" value="Unassembled WGS sequence"/>
</dbReference>
<name>A0A0G4K9N4_9SPIR</name>
<keyword evidence="6" id="KW-1185">Reference proteome</keyword>
<dbReference type="GO" id="GO:0008484">
    <property type="term" value="F:sulfuric ester hydrolase activity"/>
    <property type="evidence" value="ECO:0007669"/>
    <property type="project" value="TreeGrafter"/>
</dbReference>
<evidence type="ECO:0000256" key="2">
    <source>
        <dbReference type="ARBA" id="ARBA00022723"/>
    </source>
</evidence>
<dbReference type="PANTHER" id="PTHR45953">
    <property type="entry name" value="IDURONATE 2-SULFATASE"/>
    <property type="match status" value="1"/>
</dbReference>
<evidence type="ECO:0000259" key="4">
    <source>
        <dbReference type="Pfam" id="PF00884"/>
    </source>
</evidence>
<comment type="similarity">
    <text evidence="1">Belongs to the sulfatase family.</text>
</comment>
<sequence>MNIIYIHTHDSGRILSPYGYNTKNDALLNFAQDSLLFREAYAASPTCSPSRSALLTGMYPHSNGMLGLAQRGFSIYDYSKHLVQFLKGNNYHTVLCGIQHEAGSYLDHKNGANVIGYDEDISTDNTGLKEEELHNWDYNNSLNAAQWISNYNSDKPFFMSFGFFATHRKFPINNENGENPNYVKPPMPIVDNEYTRRDYARYLDSAKYFDKAFDNIIKAIKKAGIYDKSIIIFTTDHGIAFPFAKCNLKDSGIAVSFIMRVPNSKLNGEVYDNLISHVDVFPTLCDLIGVKKPNYLQGISFAEIFNSKDTEIRKEIFSEINFHTSYEPVRSIRTKRYKYIKYYDDSYLNINLSNIDNSESKDYYINNDLKTIEKSKEALYDLLYDIGENNNLINDNKYADILQNLRNSLDKIMKETNDPLLNGNIQVDKKWKVNKVTCLNPSSKDPNDYL</sequence>
<reference evidence="6" key="1">
    <citation type="submission" date="2015-04" db="EMBL/GenBank/DDBJ databases">
        <authorList>
            <person name="Mushtaq Mamoona"/>
        </authorList>
    </citation>
    <scope>NUCLEOTIDE SEQUENCE [LARGE SCALE GENOMIC DNA]</scope>
    <source>
        <strain evidence="6">AN4859/03</strain>
    </source>
</reference>
<keyword evidence="2" id="KW-0479">Metal-binding</keyword>